<reference evidence="1" key="1">
    <citation type="submission" date="2023-04" db="EMBL/GenBank/DDBJ databases">
        <title>Genome dynamics across the evolutionary transition to endosymbiosis.</title>
        <authorList>
            <person name="Siozios S."/>
            <person name="Nadal-Jimenez P."/>
            <person name="Azagi T."/>
            <person name="Sprong H."/>
            <person name="Frost C.L."/>
            <person name="Parratt S.R."/>
            <person name="Taylor G."/>
            <person name="Brettell L."/>
            <person name="Lew K.C."/>
            <person name="Croft L."/>
            <person name="King K.C."/>
            <person name="Brockhurst M.A."/>
            <person name="Hypsa V."/>
            <person name="Novakova E."/>
            <person name="Darby A.C."/>
            <person name="Hurst G.D.D."/>
        </authorList>
    </citation>
    <scope>NUCLEOTIDE SEQUENCE</scope>
    <source>
        <strain evidence="1">AIh</strain>
    </source>
</reference>
<evidence type="ECO:0000313" key="2">
    <source>
        <dbReference type="Proteomes" id="UP001177597"/>
    </source>
</evidence>
<organism evidence="1 2">
    <name type="scientific">Arsenophonus nasoniae</name>
    <name type="common">son-killer infecting Nasonia vitripennis</name>
    <dbReference type="NCBI Taxonomy" id="638"/>
    <lineage>
        <taxon>Bacteria</taxon>
        <taxon>Pseudomonadati</taxon>
        <taxon>Pseudomonadota</taxon>
        <taxon>Gammaproteobacteria</taxon>
        <taxon>Enterobacterales</taxon>
        <taxon>Morganellaceae</taxon>
        <taxon>Arsenophonus</taxon>
    </lineage>
</organism>
<sequence>MIEPDIEKDLERIIEMTGSRGMVISPLRLPARHLEGVIYQRISDPKIFTGLAKTKLVQARFQVTVQSEDYPTALALSDAIRDEWESIEQGYIGDYPVQAVVRGNFLQSMEEQTGGRTIWRLTRDFILIYAEDAK</sequence>
<proteinExistence type="predicted"/>
<evidence type="ECO:0000313" key="1">
    <source>
        <dbReference type="EMBL" id="WGL96543.1"/>
    </source>
</evidence>
<dbReference type="EMBL" id="CP123498">
    <property type="protein sequence ID" value="WGL96543.1"/>
    <property type="molecule type" value="Genomic_DNA"/>
</dbReference>
<gene>
    <name evidence="1" type="ORF">QE207_08405</name>
</gene>
<dbReference type="AlphaFoldDB" id="A0AA95K8P3"/>
<accession>A0AA95K8P3</accession>
<evidence type="ECO:0008006" key="3">
    <source>
        <dbReference type="Google" id="ProtNLM"/>
    </source>
</evidence>
<name>A0AA95K8P3_9GAMM</name>
<dbReference type="RefSeq" id="WP_280630019.1">
    <property type="nucleotide sequence ID" value="NZ_CP123498.1"/>
</dbReference>
<dbReference type="Proteomes" id="UP001177597">
    <property type="component" value="Chromosome"/>
</dbReference>
<protein>
    <recommendedName>
        <fullName evidence="3">Phage protein</fullName>
    </recommendedName>
</protein>